<reference evidence="2 3" key="1">
    <citation type="journal article" date="2019" name="Sci. Rep.">
        <title>Extended insight into the Mycobacterium chelonae-abscessus complex through whole genome sequencing of Mycobacterium salmoniphilum outbreak and Mycobacterium salmoniphilum-like strains.</title>
        <authorList>
            <person name="Behra P.R.K."/>
            <person name="Das S."/>
            <person name="Pettersson B.M.F."/>
            <person name="Shirreff L."/>
            <person name="DuCote T."/>
            <person name="Jacobsson K.G."/>
            <person name="Ennis D.G."/>
            <person name="Kirsebom L.A."/>
        </authorList>
    </citation>
    <scope>NUCLEOTIDE SEQUENCE [LARGE SCALE GENOMIC DNA]</scope>
    <source>
        <strain evidence="2 3">DE 4585</strain>
    </source>
</reference>
<organism evidence="2 3">
    <name type="scientific">Mycobacteroides salmoniphilum</name>
    <dbReference type="NCBI Taxonomy" id="404941"/>
    <lineage>
        <taxon>Bacteria</taxon>
        <taxon>Bacillati</taxon>
        <taxon>Actinomycetota</taxon>
        <taxon>Actinomycetes</taxon>
        <taxon>Mycobacteriales</taxon>
        <taxon>Mycobacteriaceae</taxon>
        <taxon>Mycobacteroides</taxon>
    </lineage>
</organism>
<protein>
    <submittedName>
        <fullName evidence="2">Uncharacterized protein</fullName>
    </submittedName>
</protein>
<name>A0A4R8RU61_9MYCO</name>
<dbReference type="Proteomes" id="UP000295117">
    <property type="component" value="Unassembled WGS sequence"/>
</dbReference>
<gene>
    <name evidence="2" type="ORF">DE4585_04929</name>
</gene>
<feature type="transmembrane region" description="Helical" evidence="1">
    <location>
        <begin position="25"/>
        <end position="47"/>
    </location>
</feature>
<sequence>MTAPEGQSAWRPGVQPQRRDAAGKLVTRLSILATVVAAFLFGMYWGFWRLNGVFTAKALNGTNNDHRSYFEQIYQTSLWGSLCGVVGSLVVAFAVGLAADGVRKAAPERNVVARYALAAAALVALGYVAVWGFQLASAMITE</sequence>
<keyword evidence="1" id="KW-0472">Membrane</keyword>
<dbReference type="RefSeq" id="WP_134074103.1">
    <property type="nucleotide sequence ID" value="NZ_PECH01000010.1"/>
</dbReference>
<keyword evidence="1" id="KW-0812">Transmembrane</keyword>
<comment type="caution">
    <text evidence="2">The sequence shown here is derived from an EMBL/GenBank/DDBJ whole genome shotgun (WGS) entry which is preliminary data.</text>
</comment>
<feature type="transmembrane region" description="Helical" evidence="1">
    <location>
        <begin position="78"/>
        <end position="99"/>
    </location>
</feature>
<dbReference type="EMBL" id="PECH01000010">
    <property type="protein sequence ID" value="TDZ77534.1"/>
    <property type="molecule type" value="Genomic_DNA"/>
</dbReference>
<keyword evidence="1" id="KW-1133">Transmembrane helix</keyword>
<evidence type="ECO:0000313" key="3">
    <source>
        <dbReference type="Proteomes" id="UP000295117"/>
    </source>
</evidence>
<evidence type="ECO:0000313" key="2">
    <source>
        <dbReference type="EMBL" id="TDZ77534.1"/>
    </source>
</evidence>
<dbReference type="AlphaFoldDB" id="A0A4R8RU61"/>
<accession>A0A4R8RU61</accession>
<feature type="transmembrane region" description="Helical" evidence="1">
    <location>
        <begin position="111"/>
        <end position="133"/>
    </location>
</feature>
<evidence type="ECO:0000256" key="1">
    <source>
        <dbReference type="SAM" id="Phobius"/>
    </source>
</evidence>
<proteinExistence type="predicted"/>